<dbReference type="EMBL" id="LAZR01010149">
    <property type="protein sequence ID" value="KKM68542.1"/>
    <property type="molecule type" value="Genomic_DNA"/>
</dbReference>
<evidence type="ECO:0000313" key="1">
    <source>
        <dbReference type="EMBL" id="KKM68542.1"/>
    </source>
</evidence>
<organism evidence="1">
    <name type="scientific">marine sediment metagenome</name>
    <dbReference type="NCBI Taxonomy" id="412755"/>
    <lineage>
        <taxon>unclassified sequences</taxon>
        <taxon>metagenomes</taxon>
        <taxon>ecological metagenomes</taxon>
    </lineage>
</organism>
<name>A0A0F9MHE6_9ZZZZ</name>
<dbReference type="Pfam" id="PF25702">
    <property type="entry name" value="CrAss_Ring_2"/>
    <property type="match status" value="1"/>
</dbReference>
<gene>
    <name evidence="1" type="ORF">LCGC14_1459780</name>
</gene>
<dbReference type="InterPro" id="IPR057878">
    <property type="entry name" value="CrAss_Ring_2"/>
</dbReference>
<dbReference type="AlphaFoldDB" id="A0A0F9MHE6"/>
<sequence>MSTTLNEATYNVVNILRGGRSTNNEYIDSLQIQYTIRYYRSLLIRRDVNAGRKTKELEQELRPVKMESVTLSDDNFPDIFPNVANLTPILRSAYTLPEAIRIKDRDGITFVGGDKASGSFQLIDYRASPWQQYNKYTSNFRRCFLREDYLYIMGWNISTRPSINVIVRGIFEVPETAYDWQRLFQTTIVTVAGASGTLSLTVNGTAYT</sequence>
<feature type="non-terminal residue" evidence="1">
    <location>
        <position position="208"/>
    </location>
</feature>
<reference evidence="1" key="1">
    <citation type="journal article" date="2015" name="Nature">
        <title>Complex archaea that bridge the gap between prokaryotes and eukaryotes.</title>
        <authorList>
            <person name="Spang A."/>
            <person name="Saw J.H."/>
            <person name="Jorgensen S.L."/>
            <person name="Zaremba-Niedzwiedzka K."/>
            <person name="Martijn J."/>
            <person name="Lind A.E."/>
            <person name="van Eijk R."/>
            <person name="Schleper C."/>
            <person name="Guy L."/>
            <person name="Ettema T.J."/>
        </authorList>
    </citation>
    <scope>NUCLEOTIDE SEQUENCE</scope>
</reference>
<protein>
    <submittedName>
        <fullName evidence="1">Uncharacterized protein</fullName>
    </submittedName>
</protein>
<proteinExistence type="predicted"/>
<accession>A0A0F9MHE6</accession>
<comment type="caution">
    <text evidence="1">The sequence shown here is derived from an EMBL/GenBank/DDBJ whole genome shotgun (WGS) entry which is preliminary data.</text>
</comment>